<dbReference type="OrthoDB" id="9791262at2"/>
<dbReference type="PANTHER" id="PTHR20883:SF48">
    <property type="entry name" value="ECTOINE DIOXYGENASE"/>
    <property type="match status" value="1"/>
</dbReference>
<comment type="cofactor">
    <cofactor evidence="1">
        <name>Fe(2+)</name>
        <dbReference type="ChEBI" id="CHEBI:29033"/>
    </cofactor>
</comment>
<dbReference type="EMBL" id="FNBW01000011">
    <property type="protein sequence ID" value="SDG17766.1"/>
    <property type="molecule type" value="Genomic_DNA"/>
</dbReference>
<evidence type="ECO:0000256" key="1">
    <source>
        <dbReference type="ARBA" id="ARBA00001954"/>
    </source>
</evidence>
<dbReference type="PANTHER" id="PTHR20883">
    <property type="entry name" value="PHYTANOYL-COA DIOXYGENASE DOMAIN CONTAINING 1"/>
    <property type="match status" value="1"/>
</dbReference>
<dbReference type="GO" id="GO:0005506">
    <property type="term" value="F:iron ion binding"/>
    <property type="evidence" value="ECO:0007669"/>
    <property type="project" value="UniProtKB-ARBA"/>
</dbReference>
<gene>
    <name evidence="2" type="ORF">SAMN05660686_03626</name>
</gene>
<protein>
    <submittedName>
        <fullName evidence="2">Chlorinating enzyme</fullName>
    </submittedName>
</protein>
<dbReference type="Gene3D" id="2.60.120.620">
    <property type="entry name" value="q2cbj1_9rhob like domain"/>
    <property type="match status" value="1"/>
</dbReference>
<keyword evidence="3" id="KW-1185">Reference proteome</keyword>
<dbReference type="RefSeq" id="WP_093152516.1">
    <property type="nucleotide sequence ID" value="NZ_FNBW01000011.1"/>
</dbReference>
<dbReference type="Proteomes" id="UP000198615">
    <property type="component" value="Unassembled WGS sequence"/>
</dbReference>
<accession>A0A8G2BM98</accession>
<dbReference type="InterPro" id="IPR008775">
    <property type="entry name" value="Phytyl_CoA_dOase-like"/>
</dbReference>
<evidence type="ECO:0000313" key="3">
    <source>
        <dbReference type="Proteomes" id="UP000198615"/>
    </source>
</evidence>
<dbReference type="GO" id="GO:0016706">
    <property type="term" value="F:2-oxoglutarate-dependent dioxygenase activity"/>
    <property type="evidence" value="ECO:0007669"/>
    <property type="project" value="UniProtKB-ARBA"/>
</dbReference>
<evidence type="ECO:0000313" key="2">
    <source>
        <dbReference type="EMBL" id="SDG17766.1"/>
    </source>
</evidence>
<organism evidence="2 3">
    <name type="scientific">Thalassobaculum litoreum DSM 18839</name>
    <dbReference type="NCBI Taxonomy" id="1123362"/>
    <lineage>
        <taxon>Bacteria</taxon>
        <taxon>Pseudomonadati</taxon>
        <taxon>Pseudomonadota</taxon>
        <taxon>Alphaproteobacteria</taxon>
        <taxon>Rhodospirillales</taxon>
        <taxon>Thalassobaculaceae</taxon>
        <taxon>Thalassobaculum</taxon>
    </lineage>
</organism>
<comment type="caution">
    <text evidence="2">The sequence shown here is derived from an EMBL/GenBank/DDBJ whole genome shotgun (WGS) entry which is preliminary data.</text>
</comment>
<reference evidence="2 3" key="1">
    <citation type="submission" date="2016-10" db="EMBL/GenBank/DDBJ databases">
        <authorList>
            <person name="Varghese N."/>
            <person name="Submissions S."/>
        </authorList>
    </citation>
    <scope>NUCLEOTIDE SEQUENCE [LARGE SCALE GENOMIC DNA]</scope>
    <source>
        <strain evidence="2 3">DSM 18839</strain>
    </source>
</reference>
<sequence length="280" mass="31910">MLKTLTAAAIAEYERDGFYFPIPVLGAEEVQRYRSALEAFERDNGGPLRGPMMFKTHLLFRWVDELIRHPKVLDAVEDILGPNLLAWNTHFFIKEPGDERYVAWHQDLTYWNLDPDEALTAWIALSPSTPKSGAMRMVPGTHTREVVPHLDTWKNGAMLTRGQEIAVEVDEDKAIDVTLRPGEMSLHHQKIFHASPANRADDRRIGLAIRYIPTHVRQVVIDDDSAALVRGTDEYGHFQLEPRPERDMDPALVAMQAEAAERQARILYHGTDRPTFRADI</sequence>
<dbReference type="AlphaFoldDB" id="A0A8G2BM98"/>
<proteinExistence type="predicted"/>
<dbReference type="Pfam" id="PF05721">
    <property type="entry name" value="PhyH"/>
    <property type="match status" value="1"/>
</dbReference>
<dbReference type="SUPFAM" id="SSF51197">
    <property type="entry name" value="Clavaminate synthase-like"/>
    <property type="match status" value="1"/>
</dbReference>
<name>A0A8G2BM98_9PROT</name>